<gene>
    <name evidence="2" type="ORF">FCALED_LOCUS15847</name>
</gene>
<accession>A0A9N9NJR7</accession>
<feature type="region of interest" description="Disordered" evidence="1">
    <location>
        <begin position="67"/>
        <end position="104"/>
    </location>
</feature>
<name>A0A9N9NJR7_9GLOM</name>
<comment type="caution">
    <text evidence="2">The sequence shown here is derived from an EMBL/GenBank/DDBJ whole genome shotgun (WGS) entry which is preliminary data.</text>
</comment>
<feature type="compositionally biased region" description="Polar residues" evidence="1">
    <location>
        <begin position="72"/>
        <end position="82"/>
    </location>
</feature>
<organism evidence="2 3">
    <name type="scientific">Funneliformis caledonium</name>
    <dbReference type="NCBI Taxonomy" id="1117310"/>
    <lineage>
        <taxon>Eukaryota</taxon>
        <taxon>Fungi</taxon>
        <taxon>Fungi incertae sedis</taxon>
        <taxon>Mucoromycota</taxon>
        <taxon>Glomeromycotina</taxon>
        <taxon>Glomeromycetes</taxon>
        <taxon>Glomerales</taxon>
        <taxon>Glomeraceae</taxon>
        <taxon>Funneliformis</taxon>
    </lineage>
</organism>
<dbReference type="Proteomes" id="UP000789570">
    <property type="component" value="Unassembled WGS sequence"/>
</dbReference>
<dbReference type="OrthoDB" id="2389172at2759"/>
<evidence type="ECO:0000256" key="1">
    <source>
        <dbReference type="SAM" id="MobiDB-lite"/>
    </source>
</evidence>
<reference evidence="2" key="1">
    <citation type="submission" date="2021-06" db="EMBL/GenBank/DDBJ databases">
        <authorList>
            <person name="Kallberg Y."/>
            <person name="Tangrot J."/>
            <person name="Rosling A."/>
        </authorList>
    </citation>
    <scope>NUCLEOTIDE SEQUENCE</scope>
    <source>
        <strain evidence="2">UK204</strain>
    </source>
</reference>
<evidence type="ECO:0000313" key="3">
    <source>
        <dbReference type="Proteomes" id="UP000789570"/>
    </source>
</evidence>
<sequence>MSSGKKSSGEKSSSTKYSSKKSSSRSTKNSKSNKPRKNKQTILEETVRKIMQSELKLLFPFLLPGVEPAHETTPQESGSNKADSVKQAPPIPAIVEVQNNNSLI</sequence>
<feature type="region of interest" description="Disordered" evidence="1">
    <location>
        <begin position="1"/>
        <end position="43"/>
    </location>
</feature>
<feature type="compositionally biased region" description="Low complexity" evidence="1">
    <location>
        <begin position="1"/>
        <end position="17"/>
    </location>
</feature>
<proteinExistence type="predicted"/>
<keyword evidence="3" id="KW-1185">Reference proteome</keyword>
<dbReference type="EMBL" id="CAJVPQ010015983">
    <property type="protein sequence ID" value="CAG8744302.1"/>
    <property type="molecule type" value="Genomic_DNA"/>
</dbReference>
<protein>
    <submittedName>
        <fullName evidence="2">9187_t:CDS:1</fullName>
    </submittedName>
</protein>
<evidence type="ECO:0000313" key="2">
    <source>
        <dbReference type="EMBL" id="CAG8744302.1"/>
    </source>
</evidence>
<dbReference type="AlphaFoldDB" id="A0A9N9NJR7"/>